<evidence type="ECO:0000256" key="5">
    <source>
        <dbReference type="SAM" id="Phobius"/>
    </source>
</evidence>
<keyword evidence="2 5" id="KW-0812">Transmembrane</keyword>
<dbReference type="AlphaFoldDB" id="A0A2W2BVE2"/>
<feature type="transmembrane region" description="Helical" evidence="5">
    <location>
        <begin position="20"/>
        <end position="44"/>
    </location>
</feature>
<name>A0A2W2BVE2_9HYPH</name>
<evidence type="ECO:0000313" key="6">
    <source>
        <dbReference type="EMBL" id="PZF77446.1"/>
    </source>
</evidence>
<dbReference type="InterPro" id="IPR059112">
    <property type="entry name" value="CysZ/EI24"/>
</dbReference>
<accession>A0A2W2BVE2</accession>
<feature type="transmembrane region" description="Helical" evidence="5">
    <location>
        <begin position="134"/>
        <end position="152"/>
    </location>
</feature>
<gene>
    <name evidence="6" type="ORF">DK847_09005</name>
</gene>
<feature type="transmembrane region" description="Helical" evidence="5">
    <location>
        <begin position="64"/>
        <end position="86"/>
    </location>
</feature>
<evidence type="ECO:0000313" key="7">
    <source>
        <dbReference type="Proteomes" id="UP000248795"/>
    </source>
</evidence>
<feature type="transmembrane region" description="Helical" evidence="5">
    <location>
        <begin position="180"/>
        <end position="203"/>
    </location>
</feature>
<dbReference type="EMBL" id="QKVK01000003">
    <property type="protein sequence ID" value="PZF77446.1"/>
    <property type="molecule type" value="Genomic_DNA"/>
</dbReference>
<evidence type="ECO:0000256" key="1">
    <source>
        <dbReference type="ARBA" id="ARBA00004141"/>
    </source>
</evidence>
<proteinExistence type="predicted"/>
<sequence length="220" mass="24315">MFTSAIRAFGDLFSPEFRSVLLKALGLTIALFIAVLVIAEVLIASFTHFSWPWADRLVEIGTGLALLVAFFFLMSPVTAAFAGLFLDRIAEKVEERHYPWDPRGTPLPAGRAILMAIQFFVVVLLVNLAVLPTVFFGFGVLVLIAANAYLIGREYFEMVAMRHMPVEEARTLRKENSPTVFIAALLPAVMSVVPFVNLVVPLFSTAYFTHLFKSVRASSA</sequence>
<dbReference type="Pfam" id="PF07264">
    <property type="entry name" value="EI24"/>
    <property type="match status" value="1"/>
</dbReference>
<organism evidence="6 7">
    <name type="scientific">Aestuariivirga litoralis</name>
    <dbReference type="NCBI Taxonomy" id="2650924"/>
    <lineage>
        <taxon>Bacteria</taxon>
        <taxon>Pseudomonadati</taxon>
        <taxon>Pseudomonadota</taxon>
        <taxon>Alphaproteobacteria</taxon>
        <taxon>Hyphomicrobiales</taxon>
        <taxon>Aestuariivirgaceae</taxon>
        <taxon>Aestuariivirga</taxon>
    </lineage>
</organism>
<reference evidence="7" key="1">
    <citation type="submission" date="2018-06" db="EMBL/GenBank/DDBJ databases">
        <title>Aestuariibacter litoralis strain KCTC 52945T.</title>
        <authorList>
            <person name="Li X."/>
            <person name="Salam N."/>
            <person name="Li J.-L."/>
            <person name="Chen Y.-M."/>
            <person name="Yang Z.-W."/>
            <person name="Zhang L.-Y."/>
            <person name="Han M.-X."/>
            <person name="Xiao M."/>
            <person name="Li W.-J."/>
        </authorList>
    </citation>
    <scope>NUCLEOTIDE SEQUENCE [LARGE SCALE GENOMIC DNA]</scope>
    <source>
        <strain evidence="7">KCTC 52945</strain>
    </source>
</reference>
<keyword evidence="4 5" id="KW-0472">Membrane</keyword>
<keyword evidence="3 5" id="KW-1133">Transmembrane helix</keyword>
<evidence type="ECO:0000256" key="3">
    <source>
        <dbReference type="ARBA" id="ARBA00022989"/>
    </source>
</evidence>
<feature type="transmembrane region" description="Helical" evidence="5">
    <location>
        <begin position="107"/>
        <end position="128"/>
    </location>
</feature>
<comment type="caution">
    <text evidence="6">The sequence shown here is derived from an EMBL/GenBank/DDBJ whole genome shotgun (WGS) entry which is preliminary data.</text>
</comment>
<keyword evidence="7" id="KW-1185">Reference proteome</keyword>
<comment type="subcellular location">
    <subcellularLocation>
        <location evidence="1">Membrane</location>
        <topology evidence="1">Multi-pass membrane protein</topology>
    </subcellularLocation>
</comment>
<protein>
    <submittedName>
        <fullName evidence="6">Cysteine biosynthesis protein CysZ</fullName>
    </submittedName>
</protein>
<dbReference type="Proteomes" id="UP000248795">
    <property type="component" value="Unassembled WGS sequence"/>
</dbReference>
<dbReference type="RefSeq" id="WP_111197900.1">
    <property type="nucleotide sequence ID" value="NZ_QKVK01000003.1"/>
</dbReference>
<evidence type="ECO:0000256" key="2">
    <source>
        <dbReference type="ARBA" id="ARBA00022692"/>
    </source>
</evidence>
<evidence type="ECO:0000256" key="4">
    <source>
        <dbReference type="ARBA" id="ARBA00023136"/>
    </source>
</evidence>